<proteinExistence type="predicted"/>
<accession>A0A9Q1I215</accession>
<dbReference type="InterPro" id="IPR036249">
    <property type="entry name" value="Thioredoxin-like_sf"/>
</dbReference>
<evidence type="ECO:0000256" key="1">
    <source>
        <dbReference type="ARBA" id="ARBA00023284"/>
    </source>
</evidence>
<evidence type="ECO:0000313" key="2">
    <source>
        <dbReference type="EMBL" id="KAJ8275660.1"/>
    </source>
</evidence>
<dbReference type="SUPFAM" id="SSF52833">
    <property type="entry name" value="Thioredoxin-like"/>
    <property type="match status" value="1"/>
</dbReference>
<gene>
    <name evidence="2" type="ORF">COCON_G00074120</name>
</gene>
<organism evidence="2 3">
    <name type="scientific">Conger conger</name>
    <name type="common">Conger eel</name>
    <name type="synonym">Muraena conger</name>
    <dbReference type="NCBI Taxonomy" id="82655"/>
    <lineage>
        <taxon>Eukaryota</taxon>
        <taxon>Metazoa</taxon>
        <taxon>Chordata</taxon>
        <taxon>Craniata</taxon>
        <taxon>Vertebrata</taxon>
        <taxon>Euteleostomi</taxon>
        <taxon>Actinopterygii</taxon>
        <taxon>Neopterygii</taxon>
        <taxon>Teleostei</taxon>
        <taxon>Anguilliformes</taxon>
        <taxon>Congridae</taxon>
        <taxon>Conger</taxon>
    </lineage>
</organism>
<dbReference type="EMBL" id="JAFJMO010000005">
    <property type="protein sequence ID" value="KAJ8275660.1"/>
    <property type="molecule type" value="Genomic_DNA"/>
</dbReference>
<keyword evidence="3" id="KW-1185">Reference proteome</keyword>
<evidence type="ECO:0008006" key="4">
    <source>
        <dbReference type="Google" id="ProtNLM"/>
    </source>
</evidence>
<comment type="caution">
    <text evidence="2">The sequence shown here is derived from an EMBL/GenBank/DDBJ whole genome shotgun (WGS) entry which is preliminary data.</text>
</comment>
<dbReference type="InterPro" id="IPR011893">
    <property type="entry name" value="Selenoprotein_Rdx-typ"/>
</dbReference>
<keyword evidence="1" id="KW-0676">Redox-active center</keyword>
<sequence length="81" mass="8962">MLLLRSELGFGGKFTRFKEQLLKKFPNDLEITGATTPTRSSEFEVAVNGVLVHSKKGGDGFVDNDDKMAVIFKAIMEALKK</sequence>
<evidence type="ECO:0000313" key="3">
    <source>
        <dbReference type="Proteomes" id="UP001152803"/>
    </source>
</evidence>
<dbReference type="Pfam" id="PF10262">
    <property type="entry name" value="Rdx"/>
    <property type="match status" value="1"/>
</dbReference>
<dbReference type="AlphaFoldDB" id="A0A9Q1I215"/>
<protein>
    <recommendedName>
        <fullName evidence="4">Selenoprotein W</fullName>
    </recommendedName>
</protein>
<dbReference type="OrthoDB" id="444492at2759"/>
<dbReference type="Gene3D" id="3.40.30.10">
    <property type="entry name" value="Glutaredoxin"/>
    <property type="match status" value="1"/>
</dbReference>
<dbReference type="NCBIfam" id="TIGR02174">
    <property type="entry name" value="CXXU_selWTH"/>
    <property type="match status" value="1"/>
</dbReference>
<dbReference type="Proteomes" id="UP001152803">
    <property type="component" value="Unassembled WGS sequence"/>
</dbReference>
<reference evidence="2" key="1">
    <citation type="journal article" date="2023" name="Science">
        <title>Genome structures resolve the early diversification of teleost fishes.</title>
        <authorList>
            <person name="Parey E."/>
            <person name="Louis A."/>
            <person name="Montfort J."/>
            <person name="Bouchez O."/>
            <person name="Roques C."/>
            <person name="Iampietro C."/>
            <person name="Lluch J."/>
            <person name="Castinel A."/>
            <person name="Donnadieu C."/>
            <person name="Desvignes T."/>
            <person name="Floi Bucao C."/>
            <person name="Jouanno E."/>
            <person name="Wen M."/>
            <person name="Mejri S."/>
            <person name="Dirks R."/>
            <person name="Jansen H."/>
            <person name="Henkel C."/>
            <person name="Chen W.J."/>
            <person name="Zahm M."/>
            <person name="Cabau C."/>
            <person name="Klopp C."/>
            <person name="Thompson A.W."/>
            <person name="Robinson-Rechavi M."/>
            <person name="Braasch I."/>
            <person name="Lecointre G."/>
            <person name="Bobe J."/>
            <person name="Postlethwait J.H."/>
            <person name="Berthelot C."/>
            <person name="Roest Crollius H."/>
            <person name="Guiguen Y."/>
        </authorList>
    </citation>
    <scope>NUCLEOTIDE SEQUENCE</scope>
    <source>
        <strain evidence="2">Concon-B</strain>
    </source>
</reference>
<name>A0A9Q1I215_CONCO</name>